<dbReference type="EMBL" id="NBSK02000003">
    <property type="protein sequence ID" value="KAJ0216066.1"/>
    <property type="molecule type" value="Genomic_DNA"/>
</dbReference>
<proteinExistence type="predicted"/>
<evidence type="ECO:0000313" key="2">
    <source>
        <dbReference type="EMBL" id="KAJ0216066.1"/>
    </source>
</evidence>
<organism evidence="2 3">
    <name type="scientific">Lactuca sativa</name>
    <name type="common">Garden lettuce</name>
    <dbReference type="NCBI Taxonomy" id="4236"/>
    <lineage>
        <taxon>Eukaryota</taxon>
        <taxon>Viridiplantae</taxon>
        <taxon>Streptophyta</taxon>
        <taxon>Embryophyta</taxon>
        <taxon>Tracheophyta</taxon>
        <taxon>Spermatophyta</taxon>
        <taxon>Magnoliopsida</taxon>
        <taxon>eudicotyledons</taxon>
        <taxon>Gunneridae</taxon>
        <taxon>Pentapetalae</taxon>
        <taxon>asterids</taxon>
        <taxon>campanulids</taxon>
        <taxon>Asterales</taxon>
        <taxon>Asteraceae</taxon>
        <taxon>Cichorioideae</taxon>
        <taxon>Cichorieae</taxon>
        <taxon>Lactucinae</taxon>
        <taxon>Lactuca</taxon>
    </lineage>
</organism>
<protein>
    <submittedName>
        <fullName evidence="2">Uncharacterized protein</fullName>
    </submittedName>
</protein>
<evidence type="ECO:0000313" key="3">
    <source>
        <dbReference type="Proteomes" id="UP000235145"/>
    </source>
</evidence>
<reference evidence="2 3" key="1">
    <citation type="journal article" date="2017" name="Nat. Commun.">
        <title>Genome assembly with in vitro proximity ligation data and whole-genome triplication in lettuce.</title>
        <authorList>
            <person name="Reyes-Chin-Wo S."/>
            <person name="Wang Z."/>
            <person name="Yang X."/>
            <person name="Kozik A."/>
            <person name="Arikit S."/>
            <person name="Song C."/>
            <person name="Xia L."/>
            <person name="Froenicke L."/>
            <person name="Lavelle D.O."/>
            <person name="Truco M.J."/>
            <person name="Xia R."/>
            <person name="Zhu S."/>
            <person name="Xu C."/>
            <person name="Xu H."/>
            <person name="Xu X."/>
            <person name="Cox K."/>
            <person name="Korf I."/>
            <person name="Meyers B.C."/>
            <person name="Michelmore R.W."/>
        </authorList>
    </citation>
    <scope>NUCLEOTIDE SEQUENCE [LARGE SCALE GENOMIC DNA]</scope>
    <source>
        <strain evidence="3">cv. Salinas</strain>
        <tissue evidence="2">Seedlings</tissue>
    </source>
</reference>
<accession>A0A9R1XK30</accession>
<feature type="compositionally biased region" description="Basic residues" evidence="1">
    <location>
        <begin position="135"/>
        <end position="144"/>
    </location>
</feature>
<name>A0A9R1XK30_LACSA</name>
<dbReference type="Proteomes" id="UP000235145">
    <property type="component" value="Unassembled WGS sequence"/>
</dbReference>
<comment type="caution">
    <text evidence="2">The sequence shown here is derived from an EMBL/GenBank/DDBJ whole genome shotgun (WGS) entry which is preliminary data.</text>
</comment>
<feature type="region of interest" description="Disordered" evidence="1">
    <location>
        <begin position="125"/>
        <end position="144"/>
    </location>
</feature>
<sequence length="144" mass="16770">MMLKIRNRRLQVRFGIESQRFKVRSEASECGKRKRRRHQLCGDYMGKLSKWKLQLSKLHNHDQEEASGSLWGQEMQAPKDFFNLLHVELIDNSEKLKLQSAELMNKPKEVSSLSTTNLISRVDNNSGELYETSKKNKHKHASTS</sequence>
<evidence type="ECO:0000256" key="1">
    <source>
        <dbReference type="SAM" id="MobiDB-lite"/>
    </source>
</evidence>
<dbReference type="AlphaFoldDB" id="A0A9R1XK30"/>
<gene>
    <name evidence="2" type="ORF">LSAT_V11C300139750</name>
</gene>
<keyword evidence="3" id="KW-1185">Reference proteome</keyword>